<protein>
    <submittedName>
        <fullName evidence="1">Uncharacterized protein</fullName>
    </submittedName>
</protein>
<evidence type="ECO:0000313" key="1">
    <source>
        <dbReference type="EMBL" id="MET3582846.1"/>
    </source>
</evidence>
<organism evidence="1 2">
    <name type="scientific">Mesorhizobium robiniae</name>
    <dbReference type="NCBI Taxonomy" id="559315"/>
    <lineage>
        <taxon>Bacteria</taxon>
        <taxon>Pseudomonadati</taxon>
        <taxon>Pseudomonadota</taxon>
        <taxon>Alphaproteobacteria</taxon>
        <taxon>Hyphomicrobiales</taxon>
        <taxon>Phyllobacteriaceae</taxon>
        <taxon>Mesorhizobium</taxon>
    </lineage>
</organism>
<name>A0ABV2GX23_9HYPH</name>
<reference evidence="1 2" key="1">
    <citation type="submission" date="2024-06" db="EMBL/GenBank/DDBJ databases">
        <title>Genomic Encyclopedia of Type Strains, Phase IV (KMG-IV): sequencing the most valuable type-strain genomes for metagenomic binning, comparative biology and taxonomic classification.</title>
        <authorList>
            <person name="Goeker M."/>
        </authorList>
    </citation>
    <scope>NUCLEOTIDE SEQUENCE [LARGE SCALE GENOMIC DNA]</scope>
    <source>
        <strain evidence="1 2">DSM 100022</strain>
    </source>
</reference>
<dbReference type="Proteomes" id="UP001549204">
    <property type="component" value="Unassembled WGS sequence"/>
</dbReference>
<dbReference type="EMBL" id="JBEPMC010000013">
    <property type="protein sequence ID" value="MET3582846.1"/>
    <property type="molecule type" value="Genomic_DNA"/>
</dbReference>
<sequence length="101" mass="10555">MAGVNLWIFACDIGADIAGMTVVLDNGSGDRGKAVTVTMATNLTLHRCDRLERGLCLASSNIHRGFRNAQMGPGPAAPGAAEFGGGRIDHHRLLLAEVEGL</sequence>
<dbReference type="RefSeq" id="WP_263792254.1">
    <property type="nucleotide sequence ID" value="NZ_JBEPMC010000013.1"/>
</dbReference>
<evidence type="ECO:0000313" key="2">
    <source>
        <dbReference type="Proteomes" id="UP001549204"/>
    </source>
</evidence>
<keyword evidence="2" id="KW-1185">Reference proteome</keyword>
<proteinExistence type="predicted"/>
<accession>A0ABV2GX23</accession>
<comment type="caution">
    <text evidence="1">The sequence shown here is derived from an EMBL/GenBank/DDBJ whole genome shotgun (WGS) entry which is preliminary data.</text>
</comment>
<gene>
    <name evidence="1" type="ORF">ABID19_005908</name>
</gene>